<dbReference type="InterPro" id="IPR002347">
    <property type="entry name" value="SDR_fam"/>
</dbReference>
<feature type="binding site" evidence="10">
    <location>
        <position position="321"/>
    </location>
    <ligand>
        <name>S-adenosyl-L-methionine</name>
        <dbReference type="ChEBI" id="CHEBI:59789"/>
    </ligand>
</feature>
<dbReference type="STRING" id="113226.A0A139H0U4"/>
<dbReference type="InterPro" id="IPR030382">
    <property type="entry name" value="MeTrfase_TRM5/TYW2"/>
</dbReference>
<feature type="binding site" evidence="10">
    <location>
        <begin position="241"/>
        <end position="242"/>
    </location>
    <ligand>
        <name>S-adenosyl-L-methionine</name>
        <dbReference type="ChEBI" id="CHEBI:59789"/>
    </ligand>
</feature>
<dbReference type="GO" id="GO:0070901">
    <property type="term" value="P:mitochondrial tRNA methylation"/>
    <property type="evidence" value="ECO:0007669"/>
    <property type="project" value="TreeGrafter"/>
</dbReference>
<feature type="domain" description="SAM-dependent methyltransferase TRM5/TYW2-type" evidence="11">
    <location>
        <begin position="112"/>
        <end position="418"/>
    </location>
</feature>
<dbReference type="InterPro" id="IPR056744">
    <property type="entry name" value="TRM5/TYW2-like_N"/>
</dbReference>
<dbReference type="EMBL" id="LFZO01000849">
    <property type="protein sequence ID" value="KXS96090.1"/>
    <property type="molecule type" value="Genomic_DNA"/>
</dbReference>
<keyword evidence="4 10" id="KW-0808">Transferase</keyword>
<evidence type="ECO:0000256" key="2">
    <source>
        <dbReference type="ARBA" id="ARBA00022490"/>
    </source>
</evidence>
<evidence type="ECO:0000259" key="11">
    <source>
        <dbReference type="PROSITE" id="PS51684"/>
    </source>
</evidence>
<dbReference type="PANTHER" id="PTHR23245:SF36">
    <property type="entry name" value="TRNA (GUANINE(37)-N1)-METHYLTRANSFERASE"/>
    <property type="match status" value="1"/>
</dbReference>
<comment type="catalytic activity">
    <reaction evidence="9 10">
        <text>guanosine(37) in tRNA + S-adenosyl-L-methionine = N(1)-methylguanosine(37) in tRNA + S-adenosyl-L-homocysteine + H(+)</text>
        <dbReference type="Rhea" id="RHEA:36899"/>
        <dbReference type="Rhea" id="RHEA-COMP:10145"/>
        <dbReference type="Rhea" id="RHEA-COMP:10147"/>
        <dbReference type="ChEBI" id="CHEBI:15378"/>
        <dbReference type="ChEBI" id="CHEBI:57856"/>
        <dbReference type="ChEBI" id="CHEBI:59789"/>
        <dbReference type="ChEBI" id="CHEBI:73542"/>
        <dbReference type="ChEBI" id="CHEBI:74269"/>
        <dbReference type="EC" id="2.1.1.228"/>
    </reaction>
</comment>
<comment type="similarity">
    <text evidence="10">Belongs to the TRM5 / TYW2 family.</text>
</comment>
<keyword evidence="13" id="KW-1185">Reference proteome</keyword>
<comment type="similarity">
    <text evidence="1">Belongs to the class I-like SAM-binding methyltransferase superfamily. TRM5/TYW2 family.</text>
</comment>
<dbReference type="Gene3D" id="3.40.50.720">
    <property type="entry name" value="NAD(P)-binding Rossmann-like Domain"/>
    <property type="match status" value="1"/>
</dbReference>
<dbReference type="InterPro" id="IPR025792">
    <property type="entry name" value="tRNA_Gua_MeTrfase_euk"/>
</dbReference>
<dbReference type="InterPro" id="IPR036291">
    <property type="entry name" value="NAD(P)-bd_dom_sf"/>
</dbReference>
<evidence type="ECO:0000256" key="6">
    <source>
        <dbReference type="ARBA" id="ARBA00022694"/>
    </source>
</evidence>
<evidence type="ECO:0000256" key="9">
    <source>
        <dbReference type="ARBA" id="ARBA00047783"/>
    </source>
</evidence>
<reference evidence="12 13" key="1">
    <citation type="submission" date="2015-07" db="EMBL/GenBank/DDBJ databases">
        <title>Comparative genomics of the Sigatoka disease complex on banana suggests a link between parallel evolutionary changes in Pseudocercospora fijiensis and Pseudocercospora eumusae and increased virulence on the banana host.</title>
        <authorList>
            <person name="Chang T.-C."/>
            <person name="Salvucci A."/>
            <person name="Crous P.W."/>
            <person name="Stergiopoulos I."/>
        </authorList>
    </citation>
    <scope>NUCLEOTIDE SEQUENCE [LARGE SCALE GENOMIC DNA]</scope>
    <source>
        <strain evidence="12 13">CBS 116634</strain>
    </source>
</reference>
<dbReference type="GO" id="GO:0005759">
    <property type="term" value="C:mitochondrial matrix"/>
    <property type="evidence" value="ECO:0007669"/>
    <property type="project" value="UniProtKB-SubCell"/>
</dbReference>
<dbReference type="Proteomes" id="UP000073492">
    <property type="component" value="Unassembled WGS sequence"/>
</dbReference>
<feature type="binding site" evidence="10">
    <location>
        <begin position="269"/>
        <end position="270"/>
    </location>
    <ligand>
        <name>S-adenosyl-L-methionine</name>
        <dbReference type="ChEBI" id="CHEBI:59789"/>
    </ligand>
</feature>
<keyword evidence="6 10" id="KW-0819">tRNA processing</keyword>
<organism evidence="12 13">
    <name type="scientific">Pseudocercospora musae</name>
    <dbReference type="NCBI Taxonomy" id="113226"/>
    <lineage>
        <taxon>Eukaryota</taxon>
        <taxon>Fungi</taxon>
        <taxon>Dikarya</taxon>
        <taxon>Ascomycota</taxon>
        <taxon>Pezizomycotina</taxon>
        <taxon>Dothideomycetes</taxon>
        <taxon>Dothideomycetidae</taxon>
        <taxon>Mycosphaerellales</taxon>
        <taxon>Mycosphaerellaceae</taxon>
        <taxon>Pseudocercospora</taxon>
    </lineage>
</organism>
<evidence type="ECO:0000256" key="10">
    <source>
        <dbReference type="HAMAP-Rule" id="MF_03152"/>
    </source>
</evidence>
<evidence type="ECO:0000313" key="13">
    <source>
        <dbReference type="Proteomes" id="UP000073492"/>
    </source>
</evidence>
<dbReference type="GO" id="GO:0002939">
    <property type="term" value="P:tRNA N1-guanine methylation"/>
    <property type="evidence" value="ECO:0007669"/>
    <property type="project" value="TreeGrafter"/>
</dbReference>
<dbReference type="Pfam" id="PF02475">
    <property type="entry name" value="TRM5-TYW2_MTfase"/>
    <property type="match status" value="1"/>
</dbReference>
<keyword evidence="7 10" id="KW-0496">Mitochondrion</keyword>
<keyword evidence="8 10" id="KW-0539">Nucleus</keyword>
<keyword evidence="2 10" id="KW-0963">Cytoplasm</keyword>
<evidence type="ECO:0000256" key="4">
    <source>
        <dbReference type="ARBA" id="ARBA00022679"/>
    </source>
</evidence>
<dbReference type="InterPro" id="IPR029063">
    <property type="entry name" value="SAM-dependent_MTases_sf"/>
</dbReference>
<evidence type="ECO:0000256" key="1">
    <source>
        <dbReference type="ARBA" id="ARBA00009775"/>
    </source>
</evidence>
<dbReference type="OrthoDB" id="408788at2759"/>
<dbReference type="FunFam" id="3.30.300.110:FF:000001">
    <property type="entry name" value="tRNA (guanine(37)-N1)-methyltransferase"/>
    <property type="match status" value="1"/>
</dbReference>
<protein>
    <recommendedName>
        <fullName evidence="10">tRNA (guanine(37)-N1)-methyltransferase</fullName>
        <ecNumber evidence="10">2.1.1.228</ecNumber>
    </recommendedName>
    <alternativeName>
        <fullName evidence="10">M1G-methyltransferase</fullName>
    </alternativeName>
    <alternativeName>
        <fullName evidence="10">tRNA [GM37] methyltransferase</fullName>
    </alternativeName>
    <alternativeName>
        <fullName evidence="10">tRNA methyltransferase 5</fullName>
    </alternativeName>
</protein>
<dbReference type="PANTHER" id="PTHR23245">
    <property type="entry name" value="TRNA METHYLTRANSFERASE"/>
    <property type="match status" value="1"/>
</dbReference>
<comment type="subunit">
    <text evidence="10">Monomer.</text>
</comment>
<dbReference type="HAMAP" id="MF_03152">
    <property type="entry name" value="TRM5"/>
    <property type="match status" value="1"/>
</dbReference>
<dbReference type="Gene3D" id="3.30.300.110">
    <property type="entry name" value="Met-10+ protein-like domains"/>
    <property type="match status" value="1"/>
</dbReference>
<evidence type="ECO:0000256" key="3">
    <source>
        <dbReference type="ARBA" id="ARBA00022603"/>
    </source>
</evidence>
<proteinExistence type="inferred from homology"/>
<dbReference type="PROSITE" id="PS51684">
    <property type="entry name" value="SAM_MT_TRM5_TYW2"/>
    <property type="match status" value="1"/>
</dbReference>
<dbReference type="AlphaFoldDB" id="A0A139H0U4"/>
<comment type="caution">
    <text evidence="12">The sequence shown here is derived from an EMBL/GenBank/DDBJ whole genome shotgun (WGS) entry which is preliminary data.</text>
</comment>
<evidence type="ECO:0000256" key="7">
    <source>
        <dbReference type="ARBA" id="ARBA00023128"/>
    </source>
</evidence>
<dbReference type="Gene3D" id="3.40.50.150">
    <property type="entry name" value="Vaccinia Virus protein VP39"/>
    <property type="match status" value="1"/>
</dbReference>
<gene>
    <name evidence="10" type="primary">TRM5</name>
    <name evidence="12" type="ORF">AC579_8282</name>
</gene>
<dbReference type="EC" id="2.1.1.228" evidence="10"/>
<dbReference type="SUPFAM" id="SSF53335">
    <property type="entry name" value="S-adenosyl-L-methionine-dependent methyltransferases"/>
    <property type="match status" value="1"/>
</dbReference>
<sequence>MLCSAMLRSQFSVLTHNSALEKSKDALTRERLPSVHPDPDVERAKAGMKCILLRPEIATTPHSSVVLAELAQQARISIIPYQLKLDYDYWTYHDIMSSILPEDAQGEIPSGFAHVGHVAHLNLRDDYIKYKSIIAEILVDKNPGVRTVINKIDDVGEESEYRTFKYEVLAGPDDLNVTLSEENCTFQFDYSKVYWNSRLNTEHRRLVSSFAEGEAVCDVMAGIGPFAVPAGKKRIFVWANDLNPDSYTSMLDAIKKNKVHDYVRPFNEDGRTFIRTAVAELAKTHHAVDIMSKASRKDKNAKAEVVKTIKQPRTFQHFVMNLPATATTFLPSFIGLYPPSVREMLPADAKMPLIHVYCFSTKSDDNVEEGYKICEELSNQLQCDMKPGKMSEGKVEIHDVRDVAPKKRMFCASFRLPEELADLEEKGAVTMHLDVTQPLPEIQNIVAEAHKVHGRFDVLINAAGYILEGAVEEASPEETYDSLNTNVFGVINLTRAITPYMRQQHSGTIAHFGSVGTITGFSESLTLELKDFGIHVISIEPGYFRTGFLNPGARQFTEKRLKEYDQTSVGAVRNALNGQDNNQLGDIEKGCKVIVDVVTKKTRKEVPLRLVLGSDAYQMIKDKCESTIALLEEWKDVTCSTDHSWDAGSSNAPGWLGES</sequence>
<dbReference type="Pfam" id="PF25133">
    <property type="entry name" value="TYW2_N_2"/>
    <property type="match status" value="1"/>
</dbReference>
<accession>A0A139H0U4</accession>
<feature type="binding site" evidence="10">
    <location>
        <position position="203"/>
    </location>
    <ligand>
        <name>S-adenosyl-L-methionine</name>
        <dbReference type="ChEBI" id="CHEBI:59789"/>
    </ligand>
</feature>
<comment type="subcellular location">
    <subcellularLocation>
        <location evidence="10">Mitochondrion matrix</location>
    </subcellularLocation>
    <subcellularLocation>
        <location evidence="10">Nucleus</location>
    </subcellularLocation>
    <subcellularLocation>
        <location evidence="10">Cytoplasm</location>
    </subcellularLocation>
    <text evidence="10">Predominantly in the mitochondria and in the nucleus.</text>
</comment>
<comment type="function">
    <text evidence="10">Specifically methylates the N1 position of guanosine-37 in various cytoplasmic and mitochondrial tRNAs. Methylation is not dependent on the nature of the nucleoside 5' of the target nucleoside. This is the first step in the biosynthesis of wybutosine (yW), a modified base adjacent to the anticodon of tRNAs and required for accurate decoding.</text>
</comment>
<dbReference type="SUPFAM" id="SSF51735">
    <property type="entry name" value="NAD(P)-binding Rossmann-fold domains"/>
    <property type="match status" value="1"/>
</dbReference>
<dbReference type="Pfam" id="PF00106">
    <property type="entry name" value="adh_short"/>
    <property type="match status" value="1"/>
</dbReference>
<dbReference type="GO" id="GO:0052906">
    <property type="term" value="F:tRNA (guanine(37)-N1)-methyltransferase activity"/>
    <property type="evidence" value="ECO:0007669"/>
    <property type="project" value="UniProtKB-UniRule"/>
</dbReference>
<dbReference type="GO" id="GO:0005634">
    <property type="term" value="C:nucleus"/>
    <property type="evidence" value="ECO:0007669"/>
    <property type="project" value="UniProtKB-SubCell"/>
</dbReference>
<evidence type="ECO:0000256" key="8">
    <source>
        <dbReference type="ARBA" id="ARBA00023242"/>
    </source>
</evidence>
<keyword evidence="3 10" id="KW-0489">Methyltransferase</keyword>
<dbReference type="InterPro" id="IPR056743">
    <property type="entry name" value="TRM5-TYW2-like_MTfase"/>
</dbReference>
<keyword evidence="5 10" id="KW-0949">S-adenosyl-L-methionine</keyword>
<evidence type="ECO:0000313" key="12">
    <source>
        <dbReference type="EMBL" id="KXS96090.1"/>
    </source>
</evidence>
<evidence type="ECO:0000256" key="5">
    <source>
        <dbReference type="ARBA" id="ARBA00022691"/>
    </source>
</evidence>
<name>A0A139H0U4_9PEZI</name>